<proteinExistence type="predicted"/>
<dbReference type="EMBL" id="SOHH01000063">
    <property type="protein sequence ID" value="TFD77987.1"/>
    <property type="molecule type" value="Genomic_DNA"/>
</dbReference>
<evidence type="ECO:0000313" key="3">
    <source>
        <dbReference type="EMBL" id="TFD77987.1"/>
    </source>
</evidence>
<gene>
    <name evidence="3" type="ORF">E3T48_08035</name>
</gene>
<sequence>MTRPVQTNRDDTLDVLISTGAVRGIRERGVRAWRGIPYAAAPVGALRFRAPRPAQPWPGVRD</sequence>
<feature type="non-terminal residue" evidence="3">
    <location>
        <position position="62"/>
    </location>
</feature>
<dbReference type="GO" id="GO:0005886">
    <property type="term" value="C:plasma membrane"/>
    <property type="evidence" value="ECO:0007669"/>
    <property type="project" value="TreeGrafter"/>
</dbReference>
<dbReference type="GO" id="GO:0005615">
    <property type="term" value="C:extracellular space"/>
    <property type="evidence" value="ECO:0007669"/>
    <property type="project" value="TreeGrafter"/>
</dbReference>
<name>A0A4R9B8E6_9MICO</name>
<feature type="domain" description="Carboxylesterase type B" evidence="2">
    <location>
        <begin position="14"/>
        <end position="62"/>
    </location>
</feature>
<dbReference type="GO" id="GO:0003990">
    <property type="term" value="F:acetylcholinesterase activity"/>
    <property type="evidence" value="ECO:0007669"/>
    <property type="project" value="TreeGrafter"/>
</dbReference>
<dbReference type="GO" id="GO:0019695">
    <property type="term" value="P:choline metabolic process"/>
    <property type="evidence" value="ECO:0007669"/>
    <property type="project" value="TreeGrafter"/>
</dbReference>
<dbReference type="SUPFAM" id="SSF53474">
    <property type="entry name" value="alpha/beta-Hydrolases"/>
    <property type="match status" value="1"/>
</dbReference>
<evidence type="ECO:0000313" key="4">
    <source>
        <dbReference type="Proteomes" id="UP000298313"/>
    </source>
</evidence>
<dbReference type="Pfam" id="PF00135">
    <property type="entry name" value="COesterase"/>
    <property type="match status" value="1"/>
</dbReference>
<protein>
    <submittedName>
        <fullName evidence="3">Carboxylesterase</fullName>
    </submittedName>
</protein>
<comment type="caution">
    <text evidence="3">The sequence shown here is derived from an EMBL/GenBank/DDBJ whole genome shotgun (WGS) entry which is preliminary data.</text>
</comment>
<accession>A0A4R9B8E6</accession>
<evidence type="ECO:0000256" key="1">
    <source>
        <dbReference type="ARBA" id="ARBA00022801"/>
    </source>
</evidence>
<dbReference type="Gene3D" id="3.40.50.1820">
    <property type="entry name" value="alpha/beta hydrolase"/>
    <property type="match status" value="1"/>
</dbReference>
<keyword evidence="1" id="KW-0378">Hydrolase</keyword>
<dbReference type="AlphaFoldDB" id="A0A4R9B8E6"/>
<keyword evidence="4" id="KW-1185">Reference proteome</keyword>
<dbReference type="GO" id="GO:0006581">
    <property type="term" value="P:acetylcholine catabolic process"/>
    <property type="evidence" value="ECO:0007669"/>
    <property type="project" value="TreeGrafter"/>
</dbReference>
<evidence type="ECO:0000259" key="2">
    <source>
        <dbReference type="Pfam" id="PF00135"/>
    </source>
</evidence>
<dbReference type="InterPro" id="IPR029058">
    <property type="entry name" value="AB_hydrolase_fold"/>
</dbReference>
<dbReference type="RefSeq" id="WP_166789672.1">
    <property type="nucleotide sequence ID" value="NZ_SOHH01000063.1"/>
</dbReference>
<dbReference type="PANTHER" id="PTHR43918:SF4">
    <property type="entry name" value="CARBOXYLIC ESTER HYDROLASE"/>
    <property type="match status" value="1"/>
</dbReference>
<reference evidence="3 4" key="1">
    <citation type="submission" date="2019-03" db="EMBL/GenBank/DDBJ databases">
        <title>Genomics of glacier-inhabiting Cryobacterium strains.</title>
        <authorList>
            <person name="Liu Q."/>
            <person name="Xin Y.-H."/>
        </authorList>
    </citation>
    <scope>NUCLEOTIDE SEQUENCE [LARGE SCALE GENOMIC DNA]</scope>
    <source>
        <strain evidence="3 4">Hh4</strain>
    </source>
</reference>
<dbReference type="Proteomes" id="UP000298313">
    <property type="component" value="Unassembled WGS sequence"/>
</dbReference>
<dbReference type="InterPro" id="IPR050654">
    <property type="entry name" value="AChE-related_enzymes"/>
</dbReference>
<dbReference type="PANTHER" id="PTHR43918">
    <property type="entry name" value="ACETYLCHOLINESTERASE"/>
    <property type="match status" value="1"/>
</dbReference>
<organism evidence="3 4">
    <name type="scientific">Cryobacterium fucosi</name>
    <dbReference type="NCBI Taxonomy" id="1259157"/>
    <lineage>
        <taxon>Bacteria</taxon>
        <taxon>Bacillati</taxon>
        <taxon>Actinomycetota</taxon>
        <taxon>Actinomycetes</taxon>
        <taxon>Micrococcales</taxon>
        <taxon>Microbacteriaceae</taxon>
        <taxon>Cryobacterium</taxon>
    </lineage>
</organism>
<dbReference type="InterPro" id="IPR002018">
    <property type="entry name" value="CarbesteraseB"/>
</dbReference>